<dbReference type="EMBL" id="BPLR01015587">
    <property type="protein sequence ID" value="GIY77184.1"/>
    <property type="molecule type" value="Genomic_DNA"/>
</dbReference>
<dbReference type="AlphaFoldDB" id="A0AAV4W4Q7"/>
<protein>
    <submittedName>
        <fullName evidence="1">Uncharacterized protein</fullName>
    </submittedName>
</protein>
<reference evidence="1 2" key="1">
    <citation type="submission" date="2021-06" db="EMBL/GenBank/DDBJ databases">
        <title>Caerostris extrusa draft genome.</title>
        <authorList>
            <person name="Kono N."/>
            <person name="Arakawa K."/>
        </authorList>
    </citation>
    <scope>NUCLEOTIDE SEQUENCE [LARGE SCALE GENOMIC DNA]</scope>
</reference>
<sequence length="218" mass="24273">MVLGGNRSFGFRNLRSPSRWEFLQGRVPHPVQESVALRQPLKVKESVCLLLQVLTAVDSSTASASVNGCPLYRMNYGHSFSTSLSTSIKHSDILRTNITSDFLVKNSNRKTNCTDTTCMNFYLNDIFYRFLLVDGNQTGGCLNGLCAVFKHGSKINLLNPDVFFLIKLNLNSLMRTGCSNTFSEGQRGTLEVNETRSVLELLVEWGQPEGVPRLSLLT</sequence>
<evidence type="ECO:0000313" key="2">
    <source>
        <dbReference type="Proteomes" id="UP001054945"/>
    </source>
</evidence>
<comment type="caution">
    <text evidence="1">The sequence shown here is derived from an EMBL/GenBank/DDBJ whole genome shotgun (WGS) entry which is preliminary data.</text>
</comment>
<accession>A0AAV4W4Q7</accession>
<evidence type="ECO:0000313" key="1">
    <source>
        <dbReference type="EMBL" id="GIY77184.1"/>
    </source>
</evidence>
<keyword evidence="2" id="KW-1185">Reference proteome</keyword>
<dbReference type="Proteomes" id="UP001054945">
    <property type="component" value="Unassembled WGS sequence"/>
</dbReference>
<organism evidence="1 2">
    <name type="scientific">Caerostris extrusa</name>
    <name type="common">Bark spider</name>
    <name type="synonym">Caerostris bankana</name>
    <dbReference type="NCBI Taxonomy" id="172846"/>
    <lineage>
        <taxon>Eukaryota</taxon>
        <taxon>Metazoa</taxon>
        <taxon>Ecdysozoa</taxon>
        <taxon>Arthropoda</taxon>
        <taxon>Chelicerata</taxon>
        <taxon>Arachnida</taxon>
        <taxon>Araneae</taxon>
        <taxon>Araneomorphae</taxon>
        <taxon>Entelegynae</taxon>
        <taxon>Araneoidea</taxon>
        <taxon>Araneidae</taxon>
        <taxon>Caerostris</taxon>
    </lineage>
</organism>
<proteinExistence type="predicted"/>
<name>A0AAV4W4Q7_CAEEX</name>
<gene>
    <name evidence="1" type="ORF">CEXT_805371</name>
</gene>